<reference evidence="1 2" key="1">
    <citation type="submission" date="2017-08" db="EMBL/GenBank/DDBJ databases">
        <title>Infants hospitalized years apart are colonized by the same room-sourced microbial strains.</title>
        <authorList>
            <person name="Brooks B."/>
            <person name="Olm M.R."/>
            <person name="Firek B.A."/>
            <person name="Baker R."/>
            <person name="Thomas B.C."/>
            <person name="Morowitz M.J."/>
            <person name="Banfield J.F."/>
        </authorList>
    </citation>
    <scope>NUCLEOTIDE SEQUENCE [LARGE SCALE GENOMIC DNA]</scope>
    <source>
        <strain evidence="1">S2_005_002_R2_33</strain>
    </source>
</reference>
<name>A0A2W5QRN0_9SPHN</name>
<organism evidence="1 2">
    <name type="scientific">Novosphingobium pentaromativorans</name>
    <dbReference type="NCBI Taxonomy" id="205844"/>
    <lineage>
        <taxon>Bacteria</taxon>
        <taxon>Pseudomonadati</taxon>
        <taxon>Pseudomonadota</taxon>
        <taxon>Alphaproteobacteria</taxon>
        <taxon>Sphingomonadales</taxon>
        <taxon>Sphingomonadaceae</taxon>
        <taxon>Novosphingobium</taxon>
    </lineage>
</organism>
<comment type="caution">
    <text evidence="1">The sequence shown here is derived from an EMBL/GenBank/DDBJ whole genome shotgun (WGS) entry which is preliminary data.</text>
</comment>
<evidence type="ECO:0008006" key="3">
    <source>
        <dbReference type="Google" id="ProtNLM"/>
    </source>
</evidence>
<proteinExistence type="predicted"/>
<gene>
    <name evidence="1" type="ORF">DI555_13705</name>
</gene>
<dbReference type="Proteomes" id="UP000249082">
    <property type="component" value="Unassembled WGS sequence"/>
</dbReference>
<evidence type="ECO:0000313" key="2">
    <source>
        <dbReference type="Proteomes" id="UP000249082"/>
    </source>
</evidence>
<protein>
    <recommendedName>
        <fullName evidence="3">YbjN domain-containing protein</fullName>
    </recommendedName>
</protein>
<dbReference type="AlphaFoldDB" id="A0A2W5QRN0"/>
<dbReference type="EMBL" id="QFPX01000010">
    <property type="protein sequence ID" value="PZQ54120.1"/>
    <property type="molecule type" value="Genomic_DNA"/>
</dbReference>
<sequence>MSGFEMSGDALLELEGLRDWCDANQFDVEEIDAAELVLTDRETGSVWSVFGVDDWIQIKGLVLEEVEPGSALCLTLARLHDRLLGCRFSIDSQHGLVIIVDLMPSCRSAAAVAEAIMQMQAIIDHTSELLEDVVEREMDADDRTIDQAFGLEGSRRLH</sequence>
<evidence type="ECO:0000313" key="1">
    <source>
        <dbReference type="EMBL" id="PZQ54120.1"/>
    </source>
</evidence>
<accession>A0A2W5QRN0</accession>